<evidence type="ECO:0000256" key="1">
    <source>
        <dbReference type="SAM" id="MobiDB-lite"/>
    </source>
</evidence>
<dbReference type="EMBL" id="MN740361">
    <property type="protein sequence ID" value="QHU02639.1"/>
    <property type="molecule type" value="Genomic_DNA"/>
</dbReference>
<feature type="region of interest" description="Disordered" evidence="1">
    <location>
        <begin position="34"/>
        <end position="67"/>
    </location>
</feature>
<evidence type="ECO:0008006" key="3">
    <source>
        <dbReference type="Google" id="ProtNLM"/>
    </source>
</evidence>
<accession>A0A6C0JAH0</accession>
<organism evidence="2">
    <name type="scientific">viral metagenome</name>
    <dbReference type="NCBI Taxonomy" id="1070528"/>
    <lineage>
        <taxon>unclassified sequences</taxon>
        <taxon>metagenomes</taxon>
        <taxon>organismal metagenomes</taxon>
    </lineage>
</organism>
<protein>
    <recommendedName>
        <fullName evidence="3">C2H2-type domain-containing protein</fullName>
    </recommendedName>
</protein>
<sequence>METEIVQKVLSNTYFCKLCDYTTSCKSNFNKHKTTRKHQMETHGNPKSTKQKTGSKNTKKTPKKTGKNEDIDVTTFICEFCTKRYFSKSGFWKHRQRCGLTYVNHTKPEHTVESNSDDINYKNLCIEVINQNKELQKTIQELIPKVGNNNTINNTTNNEINMNFILNEYCTDAINIMDFVNSLQLQVEDLENTRSNGFVDAITSIFVNGLRQLEVNKRPIQCGDIKNDILYVRDNDQWGKHDSNNNDSVKHAVQQVKHNNFLQLKSWEQENPEYTNSNHHKNSEYLQIVAECIGGQDEKEQTRNIDKIIKNVAREVYVKSEDEFK</sequence>
<proteinExistence type="predicted"/>
<name>A0A6C0JAH0_9ZZZZ</name>
<evidence type="ECO:0000313" key="2">
    <source>
        <dbReference type="EMBL" id="QHU02639.1"/>
    </source>
</evidence>
<reference evidence="2" key="1">
    <citation type="journal article" date="2020" name="Nature">
        <title>Giant virus diversity and host interactions through global metagenomics.</title>
        <authorList>
            <person name="Schulz F."/>
            <person name="Roux S."/>
            <person name="Paez-Espino D."/>
            <person name="Jungbluth S."/>
            <person name="Walsh D.A."/>
            <person name="Denef V.J."/>
            <person name="McMahon K.D."/>
            <person name="Konstantinidis K.T."/>
            <person name="Eloe-Fadrosh E.A."/>
            <person name="Kyrpides N.C."/>
            <person name="Woyke T."/>
        </authorList>
    </citation>
    <scope>NUCLEOTIDE SEQUENCE</scope>
    <source>
        <strain evidence="2">GVMAG-M-3300025880-76</strain>
    </source>
</reference>
<dbReference type="AlphaFoldDB" id="A0A6C0JAH0"/>